<evidence type="ECO:0000313" key="1">
    <source>
        <dbReference type="EMBL" id="STM15814.1"/>
    </source>
</evidence>
<organism evidence="1 2">
    <name type="scientific">Escherichia coli</name>
    <dbReference type="NCBI Taxonomy" id="562"/>
    <lineage>
        <taxon>Bacteria</taxon>
        <taxon>Pseudomonadati</taxon>
        <taxon>Pseudomonadota</taxon>
        <taxon>Gammaproteobacteria</taxon>
        <taxon>Enterobacterales</taxon>
        <taxon>Enterobacteriaceae</taxon>
        <taxon>Escherichia</taxon>
    </lineage>
</organism>
<accession>A0A377D4K2</accession>
<dbReference type="EMBL" id="UGFC01000006">
    <property type="protein sequence ID" value="STM15814.1"/>
    <property type="molecule type" value="Genomic_DNA"/>
</dbReference>
<dbReference type="Proteomes" id="UP000254174">
    <property type="component" value="Unassembled WGS sequence"/>
</dbReference>
<sequence>MVETLCNTRASLLRSPSGVSLLPFATGLYPATVFPWEANACSNARETTVFPTEVSVPVIKKTLQHHYSTVMLHKYKPENN</sequence>
<proteinExistence type="predicted"/>
<evidence type="ECO:0000313" key="2">
    <source>
        <dbReference type="Proteomes" id="UP000254174"/>
    </source>
</evidence>
<reference evidence="1 2" key="1">
    <citation type="submission" date="2018-06" db="EMBL/GenBank/DDBJ databases">
        <authorList>
            <consortium name="Pathogen Informatics"/>
            <person name="Doyle S."/>
        </authorList>
    </citation>
    <scope>NUCLEOTIDE SEQUENCE [LARGE SCALE GENOMIC DNA]</scope>
    <source>
        <strain evidence="1 2">NCTC7922</strain>
    </source>
</reference>
<name>A0A377D4K2_ECOLX</name>
<dbReference type="AlphaFoldDB" id="A0A377D4K2"/>
<protein>
    <submittedName>
        <fullName evidence="1">Uncharacterized protein</fullName>
    </submittedName>
</protein>
<gene>
    <name evidence="1" type="ORF">NCTC7922_02217</name>
</gene>